<gene>
    <name evidence="3" type="ORF">CG716_18110</name>
</gene>
<dbReference type="AlphaFoldDB" id="A0A255DEG6"/>
<feature type="compositionally biased region" description="Gly residues" evidence="1">
    <location>
        <begin position="121"/>
        <end position="135"/>
    </location>
</feature>
<dbReference type="EMBL" id="NOZR01000015">
    <property type="protein sequence ID" value="OYN77786.1"/>
    <property type="molecule type" value="Genomic_DNA"/>
</dbReference>
<accession>A0A255DEG6</accession>
<dbReference type="Proteomes" id="UP000216063">
    <property type="component" value="Unassembled WGS sequence"/>
</dbReference>
<feature type="transmembrane region" description="Helical" evidence="2">
    <location>
        <begin position="469"/>
        <end position="490"/>
    </location>
</feature>
<name>A0A255DEG6_9MYCO</name>
<evidence type="ECO:0000256" key="2">
    <source>
        <dbReference type="SAM" id="Phobius"/>
    </source>
</evidence>
<feature type="region of interest" description="Disordered" evidence="1">
    <location>
        <begin position="56"/>
        <end position="237"/>
    </location>
</feature>
<comment type="caution">
    <text evidence="3">The sequence shown here is derived from an EMBL/GenBank/DDBJ whole genome shotgun (WGS) entry which is preliminary data.</text>
</comment>
<feature type="compositionally biased region" description="Polar residues" evidence="1">
    <location>
        <begin position="211"/>
        <end position="223"/>
    </location>
</feature>
<organism evidence="3 4">
    <name type="scientific">Mycolicibacterium sphagni</name>
    <dbReference type="NCBI Taxonomy" id="1786"/>
    <lineage>
        <taxon>Bacteria</taxon>
        <taxon>Bacillati</taxon>
        <taxon>Actinomycetota</taxon>
        <taxon>Actinomycetes</taxon>
        <taxon>Mycobacteriales</taxon>
        <taxon>Mycobacteriaceae</taxon>
        <taxon>Mycolicibacterium</taxon>
    </lineage>
</organism>
<evidence type="ECO:0000256" key="1">
    <source>
        <dbReference type="SAM" id="MobiDB-lite"/>
    </source>
</evidence>
<feature type="compositionally biased region" description="Gly residues" evidence="1">
    <location>
        <begin position="164"/>
        <end position="176"/>
    </location>
</feature>
<keyword evidence="2" id="KW-0812">Transmembrane</keyword>
<proteinExistence type="predicted"/>
<feature type="compositionally biased region" description="Gly residues" evidence="1">
    <location>
        <begin position="183"/>
        <end position="207"/>
    </location>
</feature>
<protein>
    <submittedName>
        <fullName evidence="3">Uncharacterized protein</fullName>
    </submittedName>
</protein>
<sequence>MDMASQSRTPMAEEAKVGARSLTYRKPVGVVAAVAVSFSALFAGAPVALADPYDGDDGGGSSYDGGGDSGGGFEEPSGGGMQEPANEPGGGMQEPANEPGGGMQEPANEPGGGMQEPANEPGGGMQEPPTGGGGMQEPANEPGGGMHEPANEPGGGMHEPANEPGGGMQEPPGGGMHEPANEPGGGMHEPPTGGGGMQEPNTEGGGMVAPTETQASQQDYSAASTSQVVETTSTEVSSEEITSYQESISSTVSTSSLTTGLALSSPVALWNSSWISYDRYYRPVFTNPYRTPLSVLYDYGDTTQVFTVAPLQRAALNVPNAGVYTFTAMTRPASGPATNLSVGSFSGGGYQPGPGQAPPQRPAKLNIQKNVLVQVKFDRGSSEPFRVKTLIDLGSDPKVNGATKVLLDEEIPAWGQWSKTDKGEALFVINQTQTLPGVNPPAQEPLAGYNVQLTASAHNPSWIEKNKTLLISVAVGAGVLALAGVGFVLLTRRRRGAQ</sequence>
<reference evidence="3 4" key="1">
    <citation type="submission" date="2017-07" db="EMBL/GenBank/DDBJ databases">
        <title>The new phylogeny of genus Mycobacterium.</title>
        <authorList>
            <person name="Tortoli E."/>
            <person name="Trovato A."/>
            <person name="Cirillo D.M."/>
        </authorList>
    </citation>
    <scope>NUCLEOTIDE SEQUENCE [LARGE SCALE GENOMIC DNA]</scope>
    <source>
        <strain evidence="3 4">ATCC 33027</strain>
    </source>
</reference>
<feature type="compositionally biased region" description="Gly residues" evidence="1">
    <location>
        <begin position="58"/>
        <end position="81"/>
    </location>
</feature>
<evidence type="ECO:0000313" key="4">
    <source>
        <dbReference type="Proteomes" id="UP000216063"/>
    </source>
</evidence>
<keyword evidence="2" id="KW-0472">Membrane</keyword>
<keyword evidence="4" id="KW-1185">Reference proteome</keyword>
<evidence type="ECO:0000313" key="3">
    <source>
        <dbReference type="EMBL" id="OYN77786.1"/>
    </source>
</evidence>
<keyword evidence="2" id="KW-1133">Transmembrane helix</keyword>
<feature type="compositionally biased region" description="Low complexity" evidence="1">
    <location>
        <begin position="224"/>
        <end position="237"/>
    </location>
</feature>